<dbReference type="PRINTS" id="PR00868">
    <property type="entry name" value="DNAPOLI"/>
</dbReference>
<keyword evidence="2" id="KW-1194">Viral DNA replication</keyword>
<dbReference type="SUPFAM" id="SSF53098">
    <property type="entry name" value="Ribonuclease H-like"/>
    <property type="match status" value="1"/>
</dbReference>
<evidence type="ECO:0000313" key="4">
    <source>
        <dbReference type="EMBL" id="CAB4140211.1"/>
    </source>
</evidence>
<gene>
    <name evidence="4" type="ORF">UFOVP403_6</name>
</gene>
<evidence type="ECO:0000259" key="3">
    <source>
        <dbReference type="SMART" id="SM00482"/>
    </source>
</evidence>
<keyword evidence="4" id="KW-0540">Nuclease</keyword>
<dbReference type="EMBL" id="LR796375">
    <property type="protein sequence ID" value="CAB4140211.1"/>
    <property type="molecule type" value="Genomic_DNA"/>
</dbReference>
<dbReference type="InterPro" id="IPR036397">
    <property type="entry name" value="RNaseH_sf"/>
</dbReference>
<dbReference type="InterPro" id="IPR002298">
    <property type="entry name" value="DNA_polymerase_A"/>
</dbReference>
<dbReference type="Gene3D" id="3.30.70.370">
    <property type="match status" value="2"/>
</dbReference>
<dbReference type="GO" id="GO:0006261">
    <property type="term" value="P:DNA-templated DNA replication"/>
    <property type="evidence" value="ECO:0007669"/>
    <property type="project" value="InterPro"/>
</dbReference>
<dbReference type="Gene3D" id="1.20.1060.10">
    <property type="entry name" value="Taq DNA Polymerase, Chain T, domain 4"/>
    <property type="match status" value="1"/>
</dbReference>
<protein>
    <submittedName>
        <fullName evidence="4">PolA DNA polymerase I - 3'-5' exonuclease and polymerase domains</fullName>
    </submittedName>
</protein>
<dbReference type="Pfam" id="PF00476">
    <property type="entry name" value="DNA_pol_A"/>
    <property type="match status" value="1"/>
</dbReference>
<dbReference type="Gene3D" id="3.30.420.10">
    <property type="entry name" value="Ribonuclease H-like superfamily/Ribonuclease H"/>
    <property type="match status" value="1"/>
</dbReference>
<evidence type="ECO:0000256" key="2">
    <source>
        <dbReference type="ARBA" id="ARBA00023109"/>
    </source>
</evidence>
<dbReference type="GO" id="GO:0004527">
    <property type="term" value="F:exonuclease activity"/>
    <property type="evidence" value="ECO:0007669"/>
    <property type="project" value="UniProtKB-KW"/>
</dbReference>
<keyword evidence="1" id="KW-0235">DNA replication</keyword>
<dbReference type="InterPro" id="IPR038720">
    <property type="entry name" value="YprB_RNase_H-like_dom"/>
</dbReference>
<dbReference type="GO" id="GO:0003887">
    <property type="term" value="F:DNA-directed DNA polymerase activity"/>
    <property type="evidence" value="ECO:0007669"/>
    <property type="project" value="InterPro"/>
</dbReference>
<dbReference type="SMART" id="SM00482">
    <property type="entry name" value="POLAc"/>
    <property type="match status" value="1"/>
</dbReference>
<dbReference type="Pfam" id="PF13482">
    <property type="entry name" value="RNase_H_2"/>
    <property type="match status" value="1"/>
</dbReference>
<dbReference type="InterPro" id="IPR043502">
    <property type="entry name" value="DNA/RNA_pol_sf"/>
</dbReference>
<dbReference type="GO" id="GO:0039693">
    <property type="term" value="P:viral DNA genome replication"/>
    <property type="evidence" value="ECO:0007669"/>
    <property type="project" value="UniProtKB-KW"/>
</dbReference>
<evidence type="ECO:0000256" key="1">
    <source>
        <dbReference type="ARBA" id="ARBA00022705"/>
    </source>
</evidence>
<name>A0A6J5M1U3_9CAUD</name>
<dbReference type="InterPro" id="IPR001098">
    <property type="entry name" value="DNA-dir_DNA_pol_A_palm_dom"/>
</dbReference>
<feature type="domain" description="DNA-directed DNA polymerase family A palm" evidence="3">
    <location>
        <begin position="351"/>
        <end position="540"/>
    </location>
</feature>
<reference evidence="4" key="1">
    <citation type="submission" date="2020-04" db="EMBL/GenBank/DDBJ databases">
        <authorList>
            <person name="Chiriac C."/>
            <person name="Salcher M."/>
            <person name="Ghai R."/>
            <person name="Kavagutti S V."/>
        </authorList>
    </citation>
    <scope>NUCLEOTIDE SEQUENCE</scope>
</reference>
<dbReference type="InterPro" id="IPR012337">
    <property type="entry name" value="RNaseH-like_sf"/>
</dbReference>
<accession>A0A6J5M1U3</accession>
<keyword evidence="4" id="KW-0269">Exonuclease</keyword>
<keyword evidence="4" id="KW-0378">Hydrolase</keyword>
<organism evidence="4">
    <name type="scientific">uncultured Caudovirales phage</name>
    <dbReference type="NCBI Taxonomy" id="2100421"/>
    <lineage>
        <taxon>Viruses</taxon>
        <taxon>Duplodnaviria</taxon>
        <taxon>Heunggongvirae</taxon>
        <taxon>Uroviricota</taxon>
        <taxon>Caudoviricetes</taxon>
        <taxon>Peduoviridae</taxon>
        <taxon>Maltschvirus</taxon>
        <taxon>Maltschvirus maltsch</taxon>
    </lineage>
</organism>
<dbReference type="GO" id="GO:0006302">
    <property type="term" value="P:double-strand break repair"/>
    <property type="evidence" value="ECO:0007669"/>
    <property type="project" value="TreeGrafter"/>
</dbReference>
<sequence>MQTIYFDIECNGLYADVTKVVCIGIHDSSTKDTTVYYRNDEINIALELIRLADEVVGHNIVGFDLPVLKKLFPDWAGPQGSVRDTLVISRLLWPDIKEQDFKKPNFNKALIGSHSLKAWGHRLGMDKDVYLEQNVPDFKNMVYTPELAAYCAKDVDITIALYSKQKAFIEEKNLYAGECLVLEHEFAGVIAQQERNGFCFDMRKASELYATLADVRDAGHRELVGMVPPTEVKLKTKTKQIPFNPGSRQQIAAALMNLGWKPEDYTPTGEPKVDEAVLSTLQYPIAKKLSEYLMVQKRIGMLAEGDEAWMKVVKADGRIHGSVNHNGAVTGRCTHRSPNLAQVTGVGSPWGKECRELFVAPAGKMLVGVDAQGLELRCLAHYLARWDEGAYGKELLEGDIHTANQKAAGLPTRNDAKKFIYAWLYGAGPAKIGSIVGGGSKEGRELNKRFLAKFPAIGKLKSAIDTAVDKRGYLTGLDGRHLPIRSQHSALNTLLQSCGAILMKNATVLMHRYIEHSKIKGVLQVAHIHDEVQLEVPEASAEEVATIAKRAISDSGLSFGFRIRLDGSANIGRNWAETH</sequence>
<dbReference type="PANTHER" id="PTHR10133">
    <property type="entry name" value="DNA POLYMERASE I"/>
    <property type="match status" value="1"/>
</dbReference>
<dbReference type="SUPFAM" id="SSF56672">
    <property type="entry name" value="DNA/RNA polymerases"/>
    <property type="match status" value="1"/>
</dbReference>
<dbReference type="GO" id="GO:0003677">
    <property type="term" value="F:DNA binding"/>
    <property type="evidence" value="ECO:0007669"/>
    <property type="project" value="InterPro"/>
</dbReference>
<dbReference type="PANTHER" id="PTHR10133:SF27">
    <property type="entry name" value="DNA POLYMERASE NU"/>
    <property type="match status" value="1"/>
</dbReference>
<proteinExistence type="predicted"/>